<comment type="caution">
    <text evidence="1">The sequence shown here is derived from an EMBL/GenBank/DDBJ whole genome shotgun (WGS) entry which is preliminary data.</text>
</comment>
<dbReference type="EMBL" id="CM056744">
    <property type="protein sequence ID" value="KAJ8664754.1"/>
    <property type="molecule type" value="Genomic_DNA"/>
</dbReference>
<proteinExistence type="predicted"/>
<gene>
    <name evidence="1" type="ORF">QAD02_006416</name>
</gene>
<protein>
    <submittedName>
        <fullName evidence="1">Uncharacterized protein</fullName>
    </submittedName>
</protein>
<reference evidence="1" key="1">
    <citation type="submission" date="2023-04" db="EMBL/GenBank/DDBJ databases">
        <title>A chromosome-level genome assembly of the parasitoid wasp Eretmocerus hayati.</title>
        <authorList>
            <person name="Zhong Y."/>
            <person name="Liu S."/>
            <person name="Liu Y."/>
        </authorList>
    </citation>
    <scope>NUCLEOTIDE SEQUENCE</scope>
    <source>
        <strain evidence="1">ZJU_SS_LIU_2023</strain>
    </source>
</reference>
<dbReference type="Proteomes" id="UP001239111">
    <property type="component" value="Chromosome 4"/>
</dbReference>
<sequence>MLTLQFLPQVIKANEPITPEGWPLTLGGSGLVLRLGELEASALRLGECYLCVRSADAAKAQIQEKEHRHRHHQGLSSYGASEAGTTAASAADAANSGRNFRDEDSDEQSRNCDGVEIALVWRSSPMRAPGILGWEQREEHDLMEARAHHESRSTERYGCASRSSHQPRLGNDLLLAGLGSTTTIGSSSTSTGDKNDSIVGHHDVMKSRSASSVDAWAEEARAASERRSTSSGRCDDEDDPDAVALHGPPDTRNKLKRNTRVVSPSAMEKWKETSRCETRSRILAPRDLADPGSLESSLNLMTTNTTTKTNFKDRQLNGEQQTSLHQRPDDVSDLDLPSYINTLLVTVERKIERVSIDDLTFPCVACRNIDTDDPLLGCKCAGDTCDCDSNDPACECASVKDEKIEARSFEVAGIKHIDSDDEEEVRMGF</sequence>
<name>A0ACC2N151_9HYME</name>
<evidence type="ECO:0000313" key="1">
    <source>
        <dbReference type="EMBL" id="KAJ8664754.1"/>
    </source>
</evidence>
<keyword evidence="2" id="KW-1185">Reference proteome</keyword>
<evidence type="ECO:0000313" key="2">
    <source>
        <dbReference type="Proteomes" id="UP001239111"/>
    </source>
</evidence>
<organism evidence="1 2">
    <name type="scientific">Eretmocerus hayati</name>
    <dbReference type="NCBI Taxonomy" id="131215"/>
    <lineage>
        <taxon>Eukaryota</taxon>
        <taxon>Metazoa</taxon>
        <taxon>Ecdysozoa</taxon>
        <taxon>Arthropoda</taxon>
        <taxon>Hexapoda</taxon>
        <taxon>Insecta</taxon>
        <taxon>Pterygota</taxon>
        <taxon>Neoptera</taxon>
        <taxon>Endopterygota</taxon>
        <taxon>Hymenoptera</taxon>
        <taxon>Apocrita</taxon>
        <taxon>Proctotrupomorpha</taxon>
        <taxon>Chalcidoidea</taxon>
        <taxon>Aphelinidae</taxon>
        <taxon>Aphelininae</taxon>
        <taxon>Eretmocerus</taxon>
    </lineage>
</organism>
<feature type="non-terminal residue" evidence="1">
    <location>
        <position position="429"/>
    </location>
</feature>
<accession>A0ACC2N151</accession>